<feature type="domain" description="TonB-dependent receptor plug" evidence="11">
    <location>
        <begin position="69"/>
        <end position="178"/>
    </location>
</feature>
<evidence type="ECO:0000313" key="12">
    <source>
        <dbReference type="EMBL" id="MFC4346529.1"/>
    </source>
</evidence>
<dbReference type="Gene3D" id="2.170.130.10">
    <property type="entry name" value="TonB-dependent receptor, plug domain"/>
    <property type="match status" value="1"/>
</dbReference>
<dbReference type="InterPro" id="IPR036942">
    <property type="entry name" value="Beta-barrel_TonB_sf"/>
</dbReference>
<evidence type="ECO:0000259" key="11">
    <source>
        <dbReference type="Pfam" id="PF07715"/>
    </source>
</evidence>
<dbReference type="InterPro" id="IPR039426">
    <property type="entry name" value="TonB-dep_rcpt-like"/>
</dbReference>
<keyword evidence="13" id="KW-1185">Reference proteome</keyword>
<dbReference type="PANTHER" id="PTHR30442">
    <property type="entry name" value="IRON III DICITRATE TRANSPORT PROTEIN FECA"/>
    <property type="match status" value="1"/>
</dbReference>
<dbReference type="InterPro" id="IPR012910">
    <property type="entry name" value="Plug_dom"/>
</dbReference>
<reference evidence="13" key="1">
    <citation type="journal article" date="2019" name="Int. J. Syst. Evol. Microbiol.">
        <title>The Global Catalogue of Microorganisms (GCM) 10K type strain sequencing project: providing services to taxonomists for standard genome sequencing and annotation.</title>
        <authorList>
            <consortium name="The Broad Institute Genomics Platform"/>
            <consortium name="The Broad Institute Genome Sequencing Center for Infectious Disease"/>
            <person name="Wu L."/>
            <person name="Ma J."/>
        </authorList>
    </citation>
    <scope>NUCLEOTIDE SEQUENCE [LARGE SCALE GENOMIC DNA]</scope>
    <source>
        <strain evidence="13">CGMCC 1.15304</strain>
    </source>
</reference>
<dbReference type="EMBL" id="JBHSCR010000001">
    <property type="protein sequence ID" value="MFC4346529.1"/>
    <property type="molecule type" value="Genomic_DNA"/>
</dbReference>
<evidence type="ECO:0000256" key="7">
    <source>
        <dbReference type="ARBA" id="ARBA00023237"/>
    </source>
</evidence>
<protein>
    <submittedName>
        <fullName evidence="12">TonB-dependent receptor family protein</fullName>
    </submittedName>
</protein>
<evidence type="ECO:0000256" key="5">
    <source>
        <dbReference type="ARBA" id="ARBA00023077"/>
    </source>
</evidence>
<evidence type="ECO:0000259" key="10">
    <source>
        <dbReference type="Pfam" id="PF00593"/>
    </source>
</evidence>
<accession>A0ABV8U6Q0</accession>
<dbReference type="PANTHER" id="PTHR30442:SF0">
    <property type="entry name" value="FE(3+) DICITRATE TRANSPORT PROTEIN FECA"/>
    <property type="match status" value="1"/>
</dbReference>
<keyword evidence="2 8" id="KW-0813">Transport</keyword>
<evidence type="ECO:0000256" key="2">
    <source>
        <dbReference type="ARBA" id="ARBA00022448"/>
    </source>
</evidence>
<evidence type="ECO:0000313" key="13">
    <source>
        <dbReference type="Proteomes" id="UP001595776"/>
    </source>
</evidence>
<comment type="subcellular location">
    <subcellularLocation>
        <location evidence="1 8">Cell outer membrane</location>
        <topology evidence="1 8">Multi-pass membrane protein</topology>
    </subcellularLocation>
</comment>
<keyword evidence="12" id="KW-0675">Receptor</keyword>
<dbReference type="Pfam" id="PF07715">
    <property type="entry name" value="Plug"/>
    <property type="match status" value="1"/>
</dbReference>
<dbReference type="RefSeq" id="WP_082719987.1">
    <property type="nucleotide sequence ID" value="NZ_JBHSCR010000001.1"/>
</dbReference>
<dbReference type="InterPro" id="IPR000531">
    <property type="entry name" value="Beta-barrel_TonB"/>
</dbReference>
<comment type="caution">
    <text evidence="12">The sequence shown here is derived from an EMBL/GenBank/DDBJ whole genome shotgun (WGS) entry which is preliminary data.</text>
</comment>
<evidence type="ECO:0000256" key="1">
    <source>
        <dbReference type="ARBA" id="ARBA00004571"/>
    </source>
</evidence>
<dbReference type="Proteomes" id="UP001595776">
    <property type="component" value="Unassembled WGS sequence"/>
</dbReference>
<keyword evidence="5 9" id="KW-0798">TonB box</keyword>
<dbReference type="InterPro" id="IPR037066">
    <property type="entry name" value="Plug_dom_sf"/>
</dbReference>
<evidence type="ECO:0000256" key="8">
    <source>
        <dbReference type="PROSITE-ProRule" id="PRU01360"/>
    </source>
</evidence>
<evidence type="ECO:0000256" key="6">
    <source>
        <dbReference type="ARBA" id="ARBA00023136"/>
    </source>
</evidence>
<organism evidence="12 13">
    <name type="scientific">Kordiimonas lipolytica</name>
    <dbReference type="NCBI Taxonomy" id="1662421"/>
    <lineage>
        <taxon>Bacteria</taxon>
        <taxon>Pseudomonadati</taxon>
        <taxon>Pseudomonadota</taxon>
        <taxon>Alphaproteobacteria</taxon>
        <taxon>Kordiimonadales</taxon>
        <taxon>Kordiimonadaceae</taxon>
        <taxon>Kordiimonas</taxon>
    </lineage>
</organism>
<evidence type="ECO:0000256" key="9">
    <source>
        <dbReference type="RuleBase" id="RU003357"/>
    </source>
</evidence>
<keyword evidence="6 8" id="KW-0472">Membrane</keyword>
<sequence>MRITRKSIRKLAKMEQKMKSKTINTALLGSVSTAALIAISVNAYGVDEPTIEFLDVERIQVIGERTDRSKVPGSATRLSQEDLDTFKYQDILRTLRMVPGVNIQEEDGYGLRPNIGLRGSGVERSSKITLMEDGVLIAPAPYAAPAAYYFPTAGRMQAVEVRKGSAAVKFGPRSVGGAINLVSRRIPDEFGGFLEQQLGSDALATTHGVIGGSGKNISGMVEFFSSGNEGFKELPDGRDTGFDVKDYLAKFRVKTGADAKVPQSIEIKVSRTDGSSNETYLGLSDADFTANPYMRYAASALDNIDTKHEQIQLTHQAQFGDVEVVTTAYRNTFERDWFKLHDLKNTTDACGSSSGSYIIANPDRCSVEISWLRGGADSADGAMRIRHNDRTYTAQGIQSLFAIPFSTGKAEHDLEISLRYHEDNEDRLQYNERYSMIDGGLVFSSADNLGDAGNRLVEAKAWAFFAQDTISIGDWTIVPGMRFEAITLDRTDWTGDAERQTAGTSKPQVKISTFVPGIGVSYRYSDNLNIVGGLFRGFNPPGAGNPSAREESSLNVEGGLVYDRGGFYAEGILFYSDYSNILGDCTAASGQAGQCDIGDQFNGGAARVYGLELVGGYDIDLSGTWTMPLSFNYTFTDSEFRTSFSDSFWGEVEKGDHFPYLARHQLTLGMGLASDAFSTTLQANYVSATRTEPSSGVIEDEEKVKGRMVVDFALSYQLNDSIGLFVNVDNLLDHVYAVSRRPMGLLPGKPRTVIGGVKYSF</sequence>
<name>A0ABV8U6Q0_9PROT</name>
<keyword evidence="7 8" id="KW-0998">Cell outer membrane</keyword>
<keyword evidence="3 8" id="KW-1134">Transmembrane beta strand</keyword>
<evidence type="ECO:0000256" key="3">
    <source>
        <dbReference type="ARBA" id="ARBA00022452"/>
    </source>
</evidence>
<dbReference type="Gene3D" id="2.40.170.20">
    <property type="entry name" value="TonB-dependent receptor, beta-barrel domain"/>
    <property type="match status" value="1"/>
</dbReference>
<keyword evidence="4 8" id="KW-0812">Transmembrane</keyword>
<dbReference type="Pfam" id="PF00593">
    <property type="entry name" value="TonB_dep_Rec_b-barrel"/>
    <property type="match status" value="1"/>
</dbReference>
<gene>
    <name evidence="12" type="ORF">ACFO5Q_01555</name>
</gene>
<dbReference type="PROSITE" id="PS52016">
    <property type="entry name" value="TONB_DEPENDENT_REC_3"/>
    <property type="match status" value="1"/>
</dbReference>
<feature type="domain" description="TonB-dependent receptor-like beta-barrel" evidence="10">
    <location>
        <begin position="280"/>
        <end position="731"/>
    </location>
</feature>
<proteinExistence type="inferred from homology"/>
<dbReference type="SUPFAM" id="SSF56935">
    <property type="entry name" value="Porins"/>
    <property type="match status" value="1"/>
</dbReference>
<comment type="similarity">
    <text evidence="8 9">Belongs to the TonB-dependent receptor family.</text>
</comment>
<evidence type="ECO:0000256" key="4">
    <source>
        <dbReference type="ARBA" id="ARBA00022692"/>
    </source>
</evidence>